<dbReference type="Proteomes" id="UP000320580">
    <property type="component" value="Chromosome"/>
</dbReference>
<accession>A0A5B8J4Q2</accession>
<dbReference type="EMBL" id="CP042266">
    <property type="protein sequence ID" value="QDY75354.1"/>
    <property type="molecule type" value="Genomic_DNA"/>
</dbReference>
<organism evidence="1 2">
    <name type="scientific">Streptomyces qinzhouensis</name>
    <dbReference type="NCBI Taxonomy" id="2599401"/>
    <lineage>
        <taxon>Bacteria</taxon>
        <taxon>Bacillati</taxon>
        <taxon>Actinomycetota</taxon>
        <taxon>Actinomycetes</taxon>
        <taxon>Kitasatosporales</taxon>
        <taxon>Streptomycetaceae</taxon>
        <taxon>Streptomyces</taxon>
    </lineage>
</organism>
<name>A0A5B8J4Q2_9ACTN</name>
<dbReference type="OrthoDB" id="4293210at2"/>
<gene>
    <name evidence="1" type="ORF">FQU76_01265</name>
</gene>
<evidence type="ECO:0000313" key="1">
    <source>
        <dbReference type="EMBL" id="QDY75354.1"/>
    </source>
</evidence>
<protein>
    <submittedName>
        <fullName evidence="1">GIY-YIG nuclease family protein</fullName>
    </submittedName>
</protein>
<dbReference type="AlphaFoldDB" id="A0A5B8J4Q2"/>
<sequence length="485" mass="53174">MPTGNMNEVRARSWLEFRIKAATCGIEVIESEYLGSKGKHRAKCKEGHELFLVPNSVQQARRITCASCRGSSSQMKKDFEEKIDDHGGEVLNPWAGTKVLYSVRCAEGHESSIKPINLLKMEGICKVCNRAAREKEMLSEFKELVDTLGGQVLEEAWLGAQTPHRCLCPKGHTCSPRPCSIKSGQGMCFTCSGNDPARAWESFVSRITALGAEVLEEKWLGSGTPHKVRCKGGHEVAVWPSGAGKGRGICRICVGLDTKTAEAYFRNAIEELGGVAIYKAWKGVNESHQVLCPKGHIASPRPNDIQQGHTMCRSCAGKDPKTAWENFKKTVAGLGGRVKEKSWLGGQVPHLVQCRNGHTTTVRPAGVQQGQGICRFCAGYEWNVFYVVVNESDGHLKFGITSGDPRQRLRFHKSDGFDRLVRLLTDLPGNDAPLLEKTLLRELKAHGKQPVRGREYYLIGELPLVLGLVDTHLGVGSVDAPPPAT</sequence>
<keyword evidence="2" id="KW-1185">Reference proteome</keyword>
<evidence type="ECO:0000313" key="2">
    <source>
        <dbReference type="Proteomes" id="UP000320580"/>
    </source>
</evidence>
<reference evidence="1 2" key="1">
    <citation type="submission" date="2019-07" db="EMBL/GenBank/DDBJ databases">
        <authorList>
            <person name="Zhu P."/>
        </authorList>
    </citation>
    <scope>NUCLEOTIDE SEQUENCE [LARGE SCALE GENOMIC DNA]</scope>
    <source>
        <strain evidence="1 2">SSL-25</strain>
    </source>
</reference>
<dbReference type="KEGG" id="sqz:FQU76_01265"/>
<dbReference type="RefSeq" id="WP_146478666.1">
    <property type="nucleotide sequence ID" value="NZ_CP042266.1"/>
</dbReference>
<proteinExistence type="predicted"/>